<dbReference type="GeneID" id="111247283"/>
<proteinExistence type="inferred from homology"/>
<keyword evidence="3" id="KW-0328">Glycosyltransferase</keyword>
<feature type="domain" description="Fringe-like glycosyltransferase" evidence="11">
    <location>
        <begin position="147"/>
        <end position="407"/>
    </location>
</feature>
<organism evidence="12 13">
    <name type="scientific">Varroa destructor</name>
    <name type="common">Honeybee mite</name>
    <dbReference type="NCBI Taxonomy" id="109461"/>
    <lineage>
        <taxon>Eukaryota</taxon>
        <taxon>Metazoa</taxon>
        <taxon>Ecdysozoa</taxon>
        <taxon>Arthropoda</taxon>
        <taxon>Chelicerata</taxon>
        <taxon>Arachnida</taxon>
        <taxon>Acari</taxon>
        <taxon>Parasitiformes</taxon>
        <taxon>Mesostigmata</taxon>
        <taxon>Gamasina</taxon>
        <taxon>Dermanyssoidea</taxon>
        <taxon>Varroidae</taxon>
        <taxon>Varroa</taxon>
    </lineage>
</organism>
<evidence type="ECO:0000256" key="5">
    <source>
        <dbReference type="ARBA" id="ARBA00022692"/>
    </source>
</evidence>
<protein>
    <recommendedName>
        <fullName evidence="11">Fringe-like glycosyltransferase domain-containing protein</fullName>
    </recommendedName>
</protein>
<evidence type="ECO:0000259" key="11">
    <source>
        <dbReference type="Pfam" id="PF02434"/>
    </source>
</evidence>
<comment type="similarity">
    <text evidence="2">Belongs to the glycosyltransferase 31 family.</text>
</comment>
<evidence type="ECO:0000313" key="12">
    <source>
        <dbReference type="EnsemblMetazoa" id="XP_022653736"/>
    </source>
</evidence>
<keyword evidence="5 10" id="KW-0812">Transmembrane</keyword>
<evidence type="ECO:0000256" key="10">
    <source>
        <dbReference type="SAM" id="Phobius"/>
    </source>
</evidence>
<dbReference type="InterPro" id="IPR003378">
    <property type="entry name" value="Fringe-like_glycosylTrfase"/>
</dbReference>
<evidence type="ECO:0000256" key="1">
    <source>
        <dbReference type="ARBA" id="ARBA00004606"/>
    </source>
</evidence>
<accession>A0A7M7JKU2</accession>
<dbReference type="FunCoup" id="A0A7M7JKU2">
    <property type="interactions" value="140"/>
</dbReference>
<dbReference type="KEGG" id="vde:111247283"/>
<evidence type="ECO:0000256" key="3">
    <source>
        <dbReference type="ARBA" id="ARBA00022676"/>
    </source>
</evidence>
<dbReference type="AlphaFoldDB" id="A0A7M7JKU2"/>
<dbReference type="RefSeq" id="XP_022653736.1">
    <property type="nucleotide sequence ID" value="XM_022798001.1"/>
</dbReference>
<evidence type="ECO:0000256" key="6">
    <source>
        <dbReference type="ARBA" id="ARBA00022968"/>
    </source>
</evidence>
<sequence length="469" mass="53273">MAVAVNNATIMDTVTSWFVASDGDKLPVKLVNTASQNRRSLLQAVAICAGVCFYMLLLLAWPHITIVNDSNRPAQVDSHGRPETLSLSFLDEDSVAEFPLREAIPLNSIVVPKKAAVTISRKEHIVQAAKKLQVPTSTEPLSEPLLALEDLFISVKTTKKFHRERLDVILKTWFRLARDQTYFFTDEDDEEFSQKTYNHLINTRCPPSHNRRALCCKMAAEFDRYLESRKKWWCHFDDDNYVNVPQLIRNLQEFDYREEWYLGKTSIKDPLDISGPRSFRLSMTGLSEGLGRGVTTGRPVSFWFATGGAGFCISQALAVRMKPLASNGRFTSIGDSIRLPDDVTMGFVVEVLLGRRLTVLSNFHSHLESLGYIEEETFRNQISFSYSRAGNVLSLNEAFDHRLDPTRFFSVHCYLFPQFDVCRRMKLQQLQLEKQNERATFSNLKSNSLAAIDETSMHGKTTTSMSISI</sequence>
<keyword evidence="7 10" id="KW-1133">Transmembrane helix</keyword>
<keyword evidence="8 10" id="KW-0472">Membrane</keyword>
<comment type="subcellular location">
    <subcellularLocation>
        <location evidence="9">Endomembrane system</location>
        <topology evidence="9">Single-pass membrane protein</topology>
    </subcellularLocation>
    <subcellularLocation>
        <location evidence="1">Membrane</location>
        <topology evidence="1">Single-pass type II membrane protein</topology>
    </subcellularLocation>
</comment>
<evidence type="ECO:0000256" key="7">
    <source>
        <dbReference type="ARBA" id="ARBA00022989"/>
    </source>
</evidence>
<evidence type="ECO:0000256" key="4">
    <source>
        <dbReference type="ARBA" id="ARBA00022679"/>
    </source>
</evidence>
<dbReference type="GO" id="GO:0016757">
    <property type="term" value="F:glycosyltransferase activity"/>
    <property type="evidence" value="ECO:0007669"/>
    <property type="project" value="UniProtKB-KW"/>
</dbReference>
<keyword evidence="13" id="KW-1185">Reference proteome</keyword>
<dbReference type="GO" id="GO:0016020">
    <property type="term" value="C:membrane"/>
    <property type="evidence" value="ECO:0007669"/>
    <property type="project" value="UniProtKB-SubCell"/>
</dbReference>
<dbReference type="PANTHER" id="PTHR10811">
    <property type="entry name" value="FRINGE-RELATED"/>
    <property type="match status" value="1"/>
</dbReference>
<keyword evidence="4" id="KW-0808">Transferase</keyword>
<dbReference type="OrthoDB" id="8959630at2759"/>
<dbReference type="Gene3D" id="3.90.550.50">
    <property type="match status" value="1"/>
</dbReference>
<evidence type="ECO:0000313" key="13">
    <source>
        <dbReference type="Proteomes" id="UP000594260"/>
    </source>
</evidence>
<reference evidence="12" key="1">
    <citation type="submission" date="2021-01" db="UniProtKB">
        <authorList>
            <consortium name="EnsemblMetazoa"/>
        </authorList>
    </citation>
    <scope>IDENTIFICATION</scope>
</reference>
<dbReference type="GO" id="GO:0012505">
    <property type="term" value="C:endomembrane system"/>
    <property type="evidence" value="ECO:0007669"/>
    <property type="project" value="UniProtKB-SubCell"/>
</dbReference>
<evidence type="ECO:0000256" key="9">
    <source>
        <dbReference type="ARBA" id="ARBA00037847"/>
    </source>
</evidence>
<dbReference type="Pfam" id="PF02434">
    <property type="entry name" value="Fringe"/>
    <property type="match status" value="1"/>
</dbReference>
<keyword evidence="6" id="KW-0735">Signal-anchor</keyword>
<feature type="transmembrane region" description="Helical" evidence="10">
    <location>
        <begin position="41"/>
        <end position="61"/>
    </location>
</feature>
<dbReference type="InParanoid" id="A0A7M7JKU2"/>
<name>A0A7M7JKU2_VARDE</name>
<dbReference type="EnsemblMetazoa" id="XM_022798001">
    <property type="protein sequence ID" value="XP_022653736"/>
    <property type="gene ID" value="LOC111247283"/>
</dbReference>
<evidence type="ECO:0000256" key="2">
    <source>
        <dbReference type="ARBA" id="ARBA00008661"/>
    </source>
</evidence>
<dbReference type="Proteomes" id="UP000594260">
    <property type="component" value="Unplaced"/>
</dbReference>
<evidence type="ECO:0000256" key="8">
    <source>
        <dbReference type="ARBA" id="ARBA00023136"/>
    </source>
</evidence>